<dbReference type="EMBL" id="JAAIJQ010000351">
    <property type="protein sequence ID" value="NEV65473.1"/>
    <property type="molecule type" value="Genomic_DNA"/>
</dbReference>
<gene>
    <name evidence="2" type="ORF">G3446_27290</name>
</gene>
<dbReference type="AlphaFoldDB" id="A0A6M0K8V3"/>
<evidence type="ECO:0000313" key="3">
    <source>
        <dbReference type="Proteomes" id="UP000483379"/>
    </source>
</evidence>
<protein>
    <submittedName>
        <fullName evidence="2">Uncharacterized protein</fullName>
    </submittedName>
</protein>
<organism evidence="2 3">
    <name type="scientific">Thiorhodococcus minor</name>
    <dbReference type="NCBI Taxonomy" id="57489"/>
    <lineage>
        <taxon>Bacteria</taxon>
        <taxon>Pseudomonadati</taxon>
        <taxon>Pseudomonadota</taxon>
        <taxon>Gammaproteobacteria</taxon>
        <taxon>Chromatiales</taxon>
        <taxon>Chromatiaceae</taxon>
        <taxon>Thiorhodococcus</taxon>
    </lineage>
</organism>
<keyword evidence="3" id="KW-1185">Reference proteome</keyword>
<keyword evidence="1" id="KW-0732">Signal</keyword>
<evidence type="ECO:0000313" key="2">
    <source>
        <dbReference type="EMBL" id="NEV65473.1"/>
    </source>
</evidence>
<feature type="signal peptide" evidence="1">
    <location>
        <begin position="1"/>
        <end position="29"/>
    </location>
</feature>
<name>A0A6M0K8V3_9GAMM</name>
<proteinExistence type="predicted"/>
<sequence length="147" mass="15411">MPRCRFHRTSLLRALTPLVVLLAGIGAAAAQPDNPGIALPPIPDAVLAGERTLRPEDVGGRFLRVKAEPSTQTPTHLEVGPMTVQATIGVNLILEIAVDHLNRILTPFPSPQVRTVSDASTSVDGSAIYVATASEGPVTLFVSDASD</sequence>
<reference evidence="2 3" key="1">
    <citation type="submission" date="2020-02" db="EMBL/GenBank/DDBJ databases">
        <title>Genome sequences of Thiorhodococcus mannitoliphagus and Thiorhodococcus minor, purple sulfur photosynthetic bacteria in the gammaproteobacterial family, Chromatiaceae.</title>
        <authorList>
            <person name="Aviles F.A."/>
            <person name="Meyer T.E."/>
            <person name="Kyndt J.A."/>
        </authorList>
    </citation>
    <scope>NUCLEOTIDE SEQUENCE [LARGE SCALE GENOMIC DNA]</scope>
    <source>
        <strain evidence="2 3">DSM 11518</strain>
    </source>
</reference>
<evidence type="ECO:0000256" key="1">
    <source>
        <dbReference type="SAM" id="SignalP"/>
    </source>
</evidence>
<dbReference type="Proteomes" id="UP000483379">
    <property type="component" value="Unassembled WGS sequence"/>
</dbReference>
<feature type="chain" id="PRO_5026673493" evidence="1">
    <location>
        <begin position="30"/>
        <end position="147"/>
    </location>
</feature>
<comment type="caution">
    <text evidence="2">The sequence shown here is derived from an EMBL/GenBank/DDBJ whole genome shotgun (WGS) entry which is preliminary data.</text>
</comment>
<feature type="non-terminal residue" evidence="2">
    <location>
        <position position="147"/>
    </location>
</feature>
<accession>A0A6M0K8V3</accession>